<sequence length="216" mass="23766">MKTLQKNLDLVRERIRTACQRRNRDPAGVRLVAVTKERSVEEAQALAALGVKDFGENRLEGLEEKKGKVPGAVWHFIGNLQSNKAKRVAELADYAHSIESLKVAERVSGRCMELGKKLPVFLEVNVAGEASKHGVPKEELPVLLNGARMLPGIKVIGLMTMAPLVEPEKTRSPFHMLAEFARHNGLPELSMGMSNDFEVAVEEGATFVRIGSALFE</sequence>
<dbReference type="EMBL" id="JAGVWE010000002">
    <property type="protein sequence ID" value="MBS3062352.1"/>
    <property type="molecule type" value="Genomic_DNA"/>
</dbReference>
<dbReference type="Gene3D" id="3.20.20.10">
    <property type="entry name" value="Alanine racemase"/>
    <property type="match status" value="1"/>
</dbReference>
<feature type="domain" description="Alanine racemase N-terminal" evidence="3">
    <location>
        <begin position="7"/>
        <end position="215"/>
    </location>
</feature>
<dbReference type="InterPro" id="IPR029066">
    <property type="entry name" value="PLP-binding_barrel"/>
</dbReference>
<evidence type="ECO:0000256" key="2">
    <source>
        <dbReference type="HAMAP-Rule" id="MF_02087"/>
    </source>
</evidence>
<reference evidence="4" key="1">
    <citation type="submission" date="2021-03" db="EMBL/GenBank/DDBJ databases">
        <authorList>
            <person name="Jaffe A."/>
        </authorList>
    </citation>
    <scope>NUCLEOTIDE SEQUENCE</scope>
    <source>
        <strain evidence="4">RIFCSPLOWO2_01_FULL_58_19</strain>
    </source>
</reference>
<evidence type="ECO:0000256" key="1">
    <source>
        <dbReference type="ARBA" id="ARBA00022898"/>
    </source>
</evidence>
<dbReference type="HAMAP" id="MF_02087">
    <property type="entry name" value="PLP_homeostasis"/>
    <property type="match status" value="1"/>
</dbReference>
<dbReference type="InterPro" id="IPR001608">
    <property type="entry name" value="Ala_racemase_N"/>
</dbReference>
<dbReference type="FunFam" id="3.20.20.10:FF:000018">
    <property type="entry name" value="Pyridoxal phosphate homeostasis protein"/>
    <property type="match status" value="1"/>
</dbReference>
<dbReference type="PANTHER" id="PTHR10146">
    <property type="entry name" value="PROLINE SYNTHETASE CO-TRANSCRIBED BACTERIAL HOMOLOG PROTEIN"/>
    <property type="match status" value="1"/>
</dbReference>
<dbReference type="CDD" id="cd00635">
    <property type="entry name" value="PLPDE_III_YBL036c_like"/>
    <property type="match status" value="1"/>
</dbReference>
<dbReference type="InterPro" id="IPR011078">
    <property type="entry name" value="PyrdxlP_homeostasis"/>
</dbReference>
<reference evidence="4" key="2">
    <citation type="submission" date="2021-05" db="EMBL/GenBank/DDBJ databases">
        <title>Protein family content uncovers lineage relationships and bacterial pathway maintenance mechanisms in DPANN archaea.</title>
        <authorList>
            <person name="Castelle C.J."/>
            <person name="Meheust R."/>
            <person name="Jaffe A.L."/>
            <person name="Seitz K."/>
            <person name="Gong X."/>
            <person name="Baker B.J."/>
            <person name="Banfield J.F."/>
        </authorList>
    </citation>
    <scope>NUCLEOTIDE SEQUENCE</scope>
    <source>
        <strain evidence="4">RIFCSPLOWO2_01_FULL_58_19</strain>
    </source>
</reference>
<evidence type="ECO:0000313" key="4">
    <source>
        <dbReference type="EMBL" id="MBS3062352.1"/>
    </source>
</evidence>
<feature type="modified residue" description="N6-(pyridoxal phosphate)lysine" evidence="2">
    <location>
        <position position="36"/>
    </location>
</feature>
<dbReference type="SUPFAM" id="SSF51419">
    <property type="entry name" value="PLP-binding barrel"/>
    <property type="match status" value="1"/>
</dbReference>
<comment type="function">
    <text evidence="2">Pyridoxal 5'-phosphate (PLP)-binding protein, which is involved in PLP homeostasis.</text>
</comment>
<organism evidence="4 5">
    <name type="scientific">Candidatus Iainarchaeum sp</name>
    <dbReference type="NCBI Taxonomy" id="3101447"/>
    <lineage>
        <taxon>Archaea</taxon>
        <taxon>Candidatus Iainarchaeota</taxon>
        <taxon>Candidatus Iainarchaeia</taxon>
        <taxon>Candidatus Iainarchaeales</taxon>
        <taxon>Candidatus Iainarchaeaceae</taxon>
        <taxon>Candidatus Iainarchaeum</taxon>
    </lineage>
</organism>
<dbReference type="PIRSF" id="PIRSF004848">
    <property type="entry name" value="YBL036c_PLPDEIII"/>
    <property type="match status" value="1"/>
</dbReference>
<dbReference type="Proteomes" id="UP000678237">
    <property type="component" value="Unassembled WGS sequence"/>
</dbReference>
<comment type="caution">
    <text evidence="4">The sequence shown here is derived from an EMBL/GenBank/DDBJ whole genome shotgun (WGS) entry which is preliminary data.</text>
</comment>
<keyword evidence="1 2" id="KW-0663">Pyridoxal phosphate</keyword>
<evidence type="ECO:0000313" key="5">
    <source>
        <dbReference type="Proteomes" id="UP000678237"/>
    </source>
</evidence>
<accession>A0A8T4L8Y3</accession>
<dbReference type="PROSITE" id="PS01211">
    <property type="entry name" value="UPF0001"/>
    <property type="match status" value="1"/>
</dbReference>
<protein>
    <recommendedName>
        <fullName evidence="2">Pyridoxal phosphate homeostasis protein</fullName>
        <shortName evidence="2">PLP homeostasis protein</shortName>
    </recommendedName>
</protein>
<gene>
    <name evidence="4" type="ORF">J4203_00635</name>
</gene>
<name>A0A8T4L8Y3_9ARCH</name>
<dbReference type="NCBIfam" id="TIGR00044">
    <property type="entry name" value="YggS family pyridoxal phosphate-dependent enzyme"/>
    <property type="match status" value="1"/>
</dbReference>
<evidence type="ECO:0000259" key="3">
    <source>
        <dbReference type="Pfam" id="PF01168"/>
    </source>
</evidence>
<dbReference type="AlphaFoldDB" id="A0A8T4L8Y3"/>
<dbReference type="GO" id="GO:0030170">
    <property type="term" value="F:pyridoxal phosphate binding"/>
    <property type="evidence" value="ECO:0007669"/>
    <property type="project" value="UniProtKB-UniRule"/>
</dbReference>
<dbReference type="PANTHER" id="PTHR10146:SF14">
    <property type="entry name" value="PYRIDOXAL PHOSPHATE HOMEOSTASIS PROTEIN"/>
    <property type="match status" value="1"/>
</dbReference>
<proteinExistence type="inferred from homology"/>
<dbReference type="Pfam" id="PF01168">
    <property type="entry name" value="Ala_racemase_N"/>
    <property type="match status" value="1"/>
</dbReference>
<comment type="similarity">
    <text evidence="2">Belongs to the pyridoxal phosphate-binding protein YggS/PROSC family.</text>
</comment>